<reference evidence="1" key="3">
    <citation type="submission" date="2022-06" db="UniProtKB">
        <authorList>
            <consortium name="EnsemblPlants"/>
        </authorList>
    </citation>
    <scope>IDENTIFICATION</scope>
</reference>
<protein>
    <submittedName>
        <fullName evidence="1">Uncharacterized protein</fullName>
    </submittedName>
</protein>
<organism evidence="1 2">
    <name type="scientific">Triticum urartu</name>
    <name type="common">Red wild einkorn</name>
    <name type="synonym">Crithodium urartu</name>
    <dbReference type="NCBI Taxonomy" id="4572"/>
    <lineage>
        <taxon>Eukaryota</taxon>
        <taxon>Viridiplantae</taxon>
        <taxon>Streptophyta</taxon>
        <taxon>Embryophyta</taxon>
        <taxon>Tracheophyta</taxon>
        <taxon>Spermatophyta</taxon>
        <taxon>Magnoliopsida</taxon>
        <taxon>Liliopsida</taxon>
        <taxon>Poales</taxon>
        <taxon>Poaceae</taxon>
        <taxon>BOP clade</taxon>
        <taxon>Pooideae</taxon>
        <taxon>Triticodae</taxon>
        <taxon>Triticeae</taxon>
        <taxon>Triticinae</taxon>
        <taxon>Triticum</taxon>
    </lineage>
</organism>
<dbReference type="Proteomes" id="UP000015106">
    <property type="component" value="Chromosome 6"/>
</dbReference>
<evidence type="ECO:0000313" key="2">
    <source>
        <dbReference type="Proteomes" id="UP000015106"/>
    </source>
</evidence>
<keyword evidence="2" id="KW-1185">Reference proteome</keyword>
<dbReference type="EnsemblPlants" id="TuG1812G0600003075.01.T05">
    <property type="protein sequence ID" value="TuG1812G0600003075.01.T05.cds410359"/>
    <property type="gene ID" value="TuG1812G0600003075.01"/>
</dbReference>
<dbReference type="Gramene" id="TuG1812G0600003075.01.T05">
    <property type="protein sequence ID" value="TuG1812G0600003075.01.T05.cds410359"/>
    <property type="gene ID" value="TuG1812G0600003075.01"/>
</dbReference>
<evidence type="ECO:0000313" key="1">
    <source>
        <dbReference type="EnsemblPlants" id="TuG1812G0600003075.01.T05.cds410359"/>
    </source>
</evidence>
<reference evidence="1" key="2">
    <citation type="submission" date="2018-03" db="EMBL/GenBank/DDBJ databases">
        <title>The Triticum urartu genome reveals the dynamic nature of wheat genome evolution.</title>
        <authorList>
            <person name="Ling H."/>
            <person name="Ma B."/>
            <person name="Shi X."/>
            <person name="Liu H."/>
            <person name="Dong L."/>
            <person name="Sun H."/>
            <person name="Cao Y."/>
            <person name="Gao Q."/>
            <person name="Zheng S."/>
            <person name="Li Y."/>
            <person name="Yu Y."/>
            <person name="Du H."/>
            <person name="Qi M."/>
            <person name="Li Y."/>
            <person name="Yu H."/>
            <person name="Cui Y."/>
            <person name="Wang N."/>
            <person name="Chen C."/>
            <person name="Wu H."/>
            <person name="Zhao Y."/>
            <person name="Zhang J."/>
            <person name="Li Y."/>
            <person name="Zhou W."/>
            <person name="Zhang B."/>
            <person name="Hu W."/>
            <person name="Eijk M."/>
            <person name="Tang J."/>
            <person name="Witsenboer H."/>
            <person name="Zhao S."/>
            <person name="Li Z."/>
            <person name="Zhang A."/>
            <person name="Wang D."/>
            <person name="Liang C."/>
        </authorList>
    </citation>
    <scope>NUCLEOTIDE SEQUENCE [LARGE SCALE GENOMIC DNA]</scope>
    <source>
        <strain evidence="1">cv. G1812</strain>
    </source>
</reference>
<gene>
    <name evidence="1" type="primary">LOC125514348</name>
</gene>
<sequence length="33" mass="4245">MFILGRFFTIFQYNLFMFIPFNLQNLNRLQFFY</sequence>
<accession>A0A8R7QQD2</accession>
<name>A0A8R7QQD2_TRIUA</name>
<dbReference type="AlphaFoldDB" id="A0A8R7QQD2"/>
<proteinExistence type="predicted"/>
<reference evidence="2" key="1">
    <citation type="journal article" date="2013" name="Nature">
        <title>Draft genome of the wheat A-genome progenitor Triticum urartu.</title>
        <authorList>
            <person name="Ling H.Q."/>
            <person name="Zhao S."/>
            <person name="Liu D."/>
            <person name="Wang J."/>
            <person name="Sun H."/>
            <person name="Zhang C."/>
            <person name="Fan H."/>
            <person name="Li D."/>
            <person name="Dong L."/>
            <person name="Tao Y."/>
            <person name="Gao C."/>
            <person name="Wu H."/>
            <person name="Li Y."/>
            <person name="Cui Y."/>
            <person name="Guo X."/>
            <person name="Zheng S."/>
            <person name="Wang B."/>
            <person name="Yu K."/>
            <person name="Liang Q."/>
            <person name="Yang W."/>
            <person name="Lou X."/>
            <person name="Chen J."/>
            <person name="Feng M."/>
            <person name="Jian J."/>
            <person name="Zhang X."/>
            <person name="Luo G."/>
            <person name="Jiang Y."/>
            <person name="Liu J."/>
            <person name="Wang Z."/>
            <person name="Sha Y."/>
            <person name="Zhang B."/>
            <person name="Wu H."/>
            <person name="Tang D."/>
            <person name="Shen Q."/>
            <person name="Xue P."/>
            <person name="Zou S."/>
            <person name="Wang X."/>
            <person name="Liu X."/>
            <person name="Wang F."/>
            <person name="Yang Y."/>
            <person name="An X."/>
            <person name="Dong Z."/>
            <person name="Zhang K."/>
            <person name="Zhang X."/>
            <person name="Luo M.C."/>
            <person name="Dvorak J."/>
            <person name="Tong Y."/>
            <person name="Wang J."/>
            <person name="Yang H."/>
            <person name="Li Z."/>
            <person name="Wang D."/>
            <person name="Zhang A."/>
            <person name="Wang J."/>
        </authorList>
    </citation>
    <scope>NUCLEOTIDE SEQUENCE</scope>
    <source>
        <strain evidence="2">cv. G1812</strain>
    </source>
</reference>